<feature type="transmembrane region" description="Helical" evidence="6">
    <location>
        <begin position="6"/>
        <end position="28"/>
    </location>
</feature>
<feature type="transmembrane region" description="Helical" evidence="6">
    <location>
        <begin position="40"/>
        <end position="61"/>
    </location>
</feature>
<dbReference type="PATRIC" id="fig|1705561.3.peg.2554"/>
<keyword evidence="4 6" id="KW-1133">Transmembrane helix</keyword>
<proteinExistence type="inferred from homology"/>
<evidence type="ECO:0000256" key="2">
    <source>
        <dbReference type="ARBA" id="ARBA00007511"/>
    </source>
</evidence>
<comment type="caution">
    <text evidence="7">The sequence shown here is derived from an EMBL/GenBank/DDBJ whole genome shotgun (WGS) entry which is preliminary data.</text>
</comment>
<feature type="transmembrane region" description="Helical" evidence="6">
    <location>
        <begin position="67"/>
        <end position="85"/>
    </location>
</feature>
<feature type="transmembrane region" description="Helical" evidence="6">
    <location>
        <begin position="106"/>
        <end position="125"/>
    </location>
</feature>
<sequence>MDTLWLLTEILMINLVLSGDNAVVIALASKDLPARQRKQAVWWGAFGAVVLRCVLTFAAVLLLGIPFIQAAGGLLLLWIAVKLLLQNEDEVHIRKASTTWKAIQTILIADFVMSLDNVLAIAALADGDLALTVIGIAISIPIVVWGSGLIVGLLKRFPILVFAGSGILAFTAGEMVMNDPKLGQWLGGLAAEAHTLLPVAMACLVIAVGGAHKFVRRNV</sequence>
<comment type="subcellular location">
    <subcellularLocation>
        <location evidence="1">Membrane</location>
        <topology evidence="1">Multi-pass membrane protein</topology>
    </subcellularLocation>
</comment>
<protein>
    <recommendedName>
        <fullName evidence="9">TerC family protein</fullName>
    </recommendedName>
</protein>
<evidence type="ECO:0000256" key="4">
    <source>
        <dbReference type="ARBA" id="ARBA00022989"/>
    </source>
</evidence>
<dbReference type="GO" id="GO:0016020">
    <property type="term" value="C:membrane"/>
    <property type="evidence" value="ECO:0007669"/>
    <property type="project" value="UniProtKB-SubCell"/>
</dbReference>
<evidence type="ECO:0000256" key="1">
    <source>
        <dbReference type="ARBA" id="ARBA00004141"/>
    </source>
</evidence>
<dbReference type="OrthoDB" id="5295733at2"/>
<evidence type="ECO:0000256" key="5">
    <source>
        <dbReference type="ARBA" id="ARBA00023136"/>
    </source>
</evidence>
<evidence type="ECO:0008006" key="9">
    <source>
        <dbReference type="Google" id="ProtNLM"/>
    </source>
</evidence>
<feature type="transmembrane region" description="Helical" evidence="6">
    <location>
        <begin position="157"/>
        <end position="176"/>
    </location>
</feature>
<comment type="similarity">
    <text evidence="2">Belongs to the TerC family.</text>
</comment>
<name>A0A0N0C4E1_9BACL</name>
<feature type="transmembrane region" description="Helical" evidence="6">
    <location>
        <begin position="131"/>
        <end position="150"/>
    </location>
</feature>
<dbReference type="Proteomes" id="UP000037688">
    <property type="component" value="Unassembled WGS sequence"/>
</dbReference>
<dbReference type="NCBIfam" id="TIGR03717">
    <property type="entry name" value="R_switched_YjbE"/>
    <property type="match status" value="1"/>
</dbReference>
<gene>
    <name evidence="7" type="ORF">AMS66_13225</name>
</gene>
<feature type="transmembrane region" description="Helical" evidence="6">
    <location>
        <begin position="196"/>
        <end position="215"/>
    </location>
</feature>
<evidence type="ECO:0000313" key="8">
    <source>
        <dbReference type="Proteomes" id="UP000037688"/>
    </source>
</evidence>
<dbReference type="PANTHER" id="PTHR30238">
    <property type="entry name" value="MEMBRANE BOUND PREDICTED REDOX MODULATOR"/>
    <property type="match status" value="1"/>
</dbReference>
<dbReference type="Pfam" id="PF03741">
    <property type="entry name" value="TerC"/>
    <property type="match status" value="1"/>
</dbReference>
<organism evidence="7 8">
    <name type="scientific">Paenibacillus xylanivorans</name>
    <dbReference type="NCBI Taxonomy" id="1705561"/>
    <lineage>
        <taxon>Bacteria</taxon>
        <taxon>Bacillati</taxon>
        <taxon>Bacillota</taxon>
        <taxon>Bacilli</taxon>
        <taxon>Bacillales</taxon>
        <taxon>Paenibacillaceae</taxon>
        <taxon>Paenibacillus</taxon>
    </lineage>
</organism>
<evidence type="ECO:0000256" key="3">
    <source>
        <dbReference type="ARBA" id="ARBA00022692"/>
    </source>
</evidence>
<keyword evidence="5 6" id="KW-0472">Membrane</keyword>
<dbReference type="InterPro" id="IPR022301">
    <property type="entry name" value="Integral_membrane_YjbE"/>
</dbReference>
<dbReference type="AlphaFoldDB" id="A0A0N0C4E1"/>
<evidence type="ECO:0000313" key="7">
    <source>
        <dbReference type="EMBL" id="KOY15647.1"/>
    </source>
</evidence>
<evidence type="ECO:0000256" key="6">
    <source>
        <dbReference type="SAM" id="Phobius"/>
    </source>
</evidence>
<dbReference type="InterPro" id="IPR005496">
    <property type="entry name" value="Integral_membrane_TerC"/>
</dbReference>
<dbReference type="RefSeq" id="WP_053781245.1">
    <property type="nucleotide sequence ID" value="NZ_LITU01000059.1"/>
</dbReference>
<dbReference type="EMBL" id="LITU01000059">
    <property type="protein sequence ID" value="KOY15647.1"/>
    <property type="molecule type" value="Genomic_DNA"/>
</dbReference>
<keyword evidence="3 6" id="KW-0812">Transmembrane</keyword>
<dbReference type="PANTHER" id="PTHR30238:SF4">
    <property type="entry name" value="SLL1022 PROTEIN"/>
    <property type="match status" value="1"/>
</dbReference>
<keyword evidence="8" id="KW-1185">Reference proteome</keyword>
<accession>A0A0N0C4E1</accession>
<reference evidence="7 8" key="1">
    <citation type="submission" date="2015-08" db="EMBL/GenBank/DDBJ databases">
        <title>Draft genome sequence of cellulolytic and xylanolytic Paenibacillus sp. A59, isolated from a decaying forest soil from Patagonia, Argentina.</title>
        <authorList>
            <person name="Ghio S."/>
            <person name="Caceres A.M."/>
            <person name="Talia P."/>
            <person name="Grasso D."/>
            <person name="Campos E."/>
        </authorList>
    </citation>
    <scope>NUCLEOTIDE SEQUENCE [LARGE SCALE GENOMIC DNA]</scope>
    <source>
        <strain evidence="7 8">A59</strain>
    </source>
</reference>